<sequence>MPSAAAVSEGAEAVAVTQHYEDQVAKVHAIYREGRHRAWGQALREVILGGKNERLADTDDTAKLAQLVLALHTEFIPAGLDETSFVNSATLPFR</sequence>
<evidence type="ECO:0000313" key="2">
    <source>
        <dbReference type="Proteomes" id="UP001190700"/>
    </source>
</evidence>
<dbReference type="AlphaFoldDB" id="A0AAE0GY77"/>
<protein>
    <submittedName>
        <fullName evidence="1">Uncharacterized protein</fullName>
    </submittedName>
</protein>
<proteinExistence type="predicted"/>
<gene>
    <name evidence="1" type="ORF">CYMTET_5902</name>
</gene>
<name>A0AAE0GY77_9CHLO</name>
<evidence type="ECO:0000313" key="1">
    <source>
        <dbReference type="EMBL" id="KAK3286554.1"/>
    </source>
</evidence>
<reference evidence="1 2" key="1">
    <citation type="journal article" date="2015" name="Genome Biol. Evol.">
        <title>Comparative Genomics of a Bacterivorous Green Alga Reveals Evolutionary Causalities and Consequences of Phago-Mixotrophic Mode of Nutrition.</title>
        <authorList>
            <person name="Burns J.A."/>
            <person name="Paasch A."/>
            <person name="Narechania A."/>
            <person name="Kim E."/>
        </authorList>
    </citation>
    <scope>NUCLEOTIDE SEQUENCE [LARGE SCALE GENOMIC DNA]</scope>
    <source>
        <strain evidence="1 2">PLY_AMNH</strain>
    </source>
</reference>
<dbReference type="EMBL" id="LGRX02001226">
    <property type="protein sequence ID" value="KAK3286554.1"/>
    <property type="molecule type" value="Genomic_DNA"/>
</dbReference>
<keyword evidence="2" id="KW-1185">Reference proteome</keyword>
<comment type="caution">
    <text evidence="1">The sequence shown here is derived from an EMBL/GenBank/DDBJ whole genome shotgun (WGS) entry which is preliminary data.</text>
</comment>
<dbReference type="Proteomes" id="UP001190700">
    <property type="component" value="Unassembled WGS sequence"/>
</dbReference>
<accession>A0AAE0GY77</accession>
<organism evidence="1 2">
    <name type="scientific">Cymbomonas tetramitiformis</name>
    <dbReference type="NCBI Taxonomy" id="36881"/>
    <lineage>
        <taxon>Eukaryota</taxon>
        <taxon>Viridiplantae</taxon>
        <taxon>Chlorophyta</taxon>
        <taxon>Pyramimonadophyceae</taxon>
        <taxon>Pyramimonadales</taxon>
        <taxon>Pyramimonadaceae</taxon>
        <taxon>Cymbomonas</taxon>
    </lineage>
</organism>